<dbReference type="Pfam" id="PF13610">
    <property type="entry name" value="DDE_Tnp_IS240"/>
    <property type="match status" value="1"/>
</dbReference>
<dbReference type="AlphaFoldDB" id="A0A2A5T7J9"/>
<gene>
    <name evidence="2" type="ORF">BTN49_0149</name>
</gene>
<protein>
    <recommendedName>
        <fullName evidence="1">DDE domain-containing protein</fullName>
    </recommendedName>
</protein>
<proteinExistence type="predicted"/>
<dbReference type="EMBL" id="NBYY01000003">
    <property type="protein sequence ID" value="PCS24155.1"/>
    <property type="molecule type" value="Genomic_DNA"/>
</dbReference>
<organism evidence="2 3">
    <name type="scientific">Candidatus Enterovibrio escicola</name>
    <dbReference type="NCBI Taxonomy" id="1927127"/>
    <lineage>
        <taxon>Bacteria</taxon>
        <taxon>Pseudomonadati</taxon>
        <taxon>Pseudomonadota</taxon>
        <taxon>Gammaproteobacteria</taxon>
        <taxon>Vibrionales</taxon>
        <taxon>Vibrionaceae</taxon>
        <taxon>Enterovibrio</taxon>
    </lineage>
</organism>
<feature type="domain" description="DDE" evidence="1">
    <location>
        <begin position="1"/>
        <end position="45"/>
    </location>
</feature>
<name>A0A2A5T7J9_9GAMM</name>
<reference evidence="3" key="1">
    <citation type="submission" date="2017-04" db="EMBL/GenBank/DDBJ databases">
        <title>Genome evolution of the luminous symbionts of deep sea anglerfish.</title>
        <authorList>
            <person name="Hendry T.A."/>
        </authorList>
    </citation>
    <scope>NUCLEOTIDE SEQUENCE [LARGE SCALE GENOMIC DNA]</scope>
</reference>
<keyword evidence="3" id="KW-1185">Reference proteome</keyword>
<evidence type="ECO:0000259" key="1">
    <source>
        <dbReference type="Pfam" id="PF13610"/>
    </source>
</evidence>
<evidence type="ECO:0000313" key="3">
    <source>
        <dbReference type="Proteomes" id="UP000219020"/>
    </source>
</evidence>
<comment type="caution">
    <text evidence="2">The sequence shown here is derived from an EMBL/GenBank/DDBJ whole genome shotgun (WGS) entry which is preliminary data.</text>
</comment>
<dbReference type="InterPro" id="IPR032874">
    <property type="entry name" value="DDE_dom"/>
</dbReference>
<evidence type="ECO:0000313" key="2">
    <source>
        <dbReference type="EMBL" id="PCS24155.1"/>
    </source>
</evidence>
<accession>A0A2A5T7J9</accession>
<dbReference type="Proteomes" id="UP000219020">
    <property type="component" value="Unassembled WGS sequence"/>
</dbReference>
<sequence>MKINGVWYFLYRAVDKHSSIIDFYLSETRGESITMAFFDKFIGLYSLSVKGL</sequence>